<dbReference type="InterPro" id="IPR001206">
    <property type="entry name" value="Diacylglycerol_kinase_cat_dom"/>
</dbReference>
<sequence>MYGSNDTFSSIHTQTGEKQGHIRHVDKLFDELAELLEQMELEIKDLPARDKQKYRTRLVSYKAENKKLLADMKRAKLGLNAREDLLGEEVDNSEDQRTRLLDNTEKLERGTRRLDDGYRVILETEEMGAQILSDLSDQRETIQRSRNREVNSCVEELSVECNQMLVNPYSSRVKAMQMVTPMLDEANIEVKVNGKEYAGHGKEIMKKVNKKDYYGVVIVSGDGLIYEVVNGLMDRPDWKDAIKFPIGCLPGGSGNALSCAINYSAGSSQ</sequence>
<keyword evidence="5" id="KW-1185">Reference proteome</keyword>
<dbReference type="Pfam" id="PF12352">
    <property type="entry name" value="V-SNARE_C"/>
    <property type="match status" value="1"/>
</dbReference>
<evidence type="ECO:0000256" key="2">
    <source>
        <dbReference type="SAM" id="Coils"/>
    </source>
</evidence>
<dbReference type="Gene3D" id="1.20.58.400">
    <property type="entry name" value="t-snare proteins"/>
    <property type="match status" value="1"/>
</dbReference>
<dbReference type="Gene3D" id="3.40.50.10330">
    <property type="entry name" value="Probable inorganic polyphosphate/atp-NAD kinase, domain 1"/>
    <property type="match status" value="1"/>
</dbReference>
<dbReference type="PANTHER" id="PTHR12358">
    <property type="entry name" value="SPHINGOSINE KINASE"/>
    <property type="match status" value="1"/>
</dbReference>
<dbReference type="Pfam" id="PF00781">
    <property type="entry name" value="DAGK_cat"/>
    <property type="match status" value="1"/>
</dbReference>
<dbReference type="SUPFAM" id="SSF47661">
    <property type="entry name" value="t-snare proteins"/>
    <property type="match status" value="1"/>
</dbReference>
<evidence type="ECO:0000313" key="4">
    <source>
        <dbReference type="EMBL" id="WAQ95532.1"/>
    </source>
</evidence>
<accession>A0ABY7DD02</accession>
<dbReference type="InterPro" id="IPR038407">
    <property type="entry name" value="v-SNARE_N_sf"/>
</dbReference>
<keyword evidence="2" id="KW-0175">Coiled coil</keyword>
<proteinExistence type="inferred from homology"/>
<dbReference type="PROSITE" id="PS50146">
    <property type="entry name" value="DAGK"/>
    <property type="match status" value="1"/>
</dbReference>
<dbReference type="InterPro" id="IPR010989">
    <property type="entry name" value="SNARE"/>
</dbReference>
<dbReference type="EMBL" id="CP111013">
    <property type="protein sequence ID" value="WAQ95532.1"/>
    <property type="molecule type" value="Genomic_DNA"/>
</dbReference>
<protein>
    <submittedName>
        <fullName evidence="4">VTI1A-like protein</fullName>
    </submittedName>
</protein>
<name>A0ABY7DD02_MYAAR</name>
<dbReference type="Pfam" id="PF05008">
    <property type="entry name" value="V-SNARE"/>
    <property type="match status" value="1"/>
</dbReference>
<evidence type="ECO:0000259" key="3">
    <source>
        <dbReference type="PROSITE" id="PS50146"/>
    </source>
</evidence>
<evidence type="ECO:0000313" key="5">
    <source>
        <dbReference type="Proteomes" id="UP001164746"/>
    </source>
</evidence>
<dbReference type="SUPFAM" id="SSF111331">
    <property type="entry name" value="NAD kinase/diacylglycerol kinase-like"/>
    <property type="match status" value="1"/>
</dbReference>
<reference evidence="4" key="1">
    <citation type="submission" date="2022-11" db="EMBL/GenBank/DDBJ databases">
        <title>Centuries of genome instability and evolution in soft-shell clam transmissible cancer (bioRxiv).</title>
        <authorList>
            <person name="Hart S.F.M."/>
            <person name="Yonemitsu M.A."/>
            <person name="Giersch R.M."/>
            <person name="Beal B.F."/>
            <person name="Arriagada G."/>
            <person name="Davis B.W."/>
            <person name="Ostrander E.A."/>
            <person name="Goff S.P."/>
            <person name="Metzger M.J."/>
        </authorList>
    </citation>
    <scope>NUCLEOTIDE SEQUENCE</scope>
    <source>
        <strain evidence="4">MELC-2E11</strain>
        <tissue evidence="4">Siphon/mantle</tissue>
    </source>
</reference>
<gene>
    <name evidence="4" type="ORF">MAR_028222</name>
</gene>
<organism evidence="4 5">
    <name type="scientific">Mya arenaria</name>
    <name type="common">Soft-shell clam</name>
    <dbReference type="NCBI Taxonomy" id="6604"/>
    <lineage>
        <taxon>Eukaryota</taxon>
        <taxon>Metazoa</taxon>
        <taxon>Spiralia</taxon>
        <taxon>Lophotrochozoa</taxon>
        <taxon>Mollusca</taxon>
        <taxon>Bivalvia</taxon>
        <taxon>Autobranchia</taxon>
        <taxon>Heteroconchia</taxon>
        <taxon>Euheterodonta</taxon>
        <taxon>Imparidentia</taxon>
        <taxon>Neoheterodontei</taxon>
        <taxon>Myida</taxon>
        <taxon>Myoidea</taxon>
        <taxon>Myidae</taxon>
        <taxon>Mya</taxon>
    </lineage>
</organism>
<dbReference type="Gene3D" id="1.20.5.110">
    <property type="match status" value="1"/>
</dbReference>
<dbReference type="InterPro" id="IPR017438">
    <property type="entry name" value="ATP-NAD_kinase_N"/>
</dbReference>
<evidence type="ECO:0000256" key="1">
    <source>
        <dbReference type="ARBA" id="ARBA00006108"/>
    </source>
</evidence>
<dbReference type="SUPFAM" id="SSF58038">
    <property type="entry name" value="SNARE fusion complex"/>
    <property type="match status" value="1"/>
</dbReference>
<dbReference type="Proteomes" id="UP001164746">
    <property type="component" value="Chromosome 2"/>
</dbReference>
<feature type="domain" description="DAGKc" evidence="3">
    <location>
        <begin position="179"/>
        <end position="269"/>
    </location>
</feature>
<dbReference type="InterPro" id="IPR050187">
    <property type="entry name" value="Lipid_Phosphate_FormReg"/>
</dbReference>
<dbReference type="InterPro" id="IPR016064">
    <property type="entry name" value="NAD/diacylglycerol_kinase_sf"/>
</dbReference>
<dbReference type="InterPro" id="IPR007705">
    <property type="entry name" value="Vesicle_trsprt_v-SNARE_N"/>
</dbReference>
<feature type="coiled-coil region" evidence="2">
    <location>
        <begin position="22"/>
        <end position="71"/>
    </location>
</feature>
<comment type="similarity">
    <text evidence="1">Belongs to the VTI1 family.</text>
</comment>
<dbReference type="PANTHER" id="PTHR12358:SF112">
    <property type="entry name" value="LD11247P-RELATED"/>
    <property type="match status" value="1"/>
</dbReference>